<dbReference type="Proteomes" id="UP000289738">
    <property type="component" value="Chromosome B08"/>
</dbReference>
<evidence type="ECO:0000313" key="8">
    <source>
        <dbReference type="EMBL" id="RYQ98095.1"/>
    </source>
</evidence>
<gene>
    <name evidence="8" type="ORF">Ahy_B08g094170</name>
</gene>
<evidence type="ECO:0000256" key="5">
    <source>
        <dbReference type="ARBA" id="ARBA00023242"/>
    </source>
</evidence>
<keyword evidence="2" id="KW-0805">Transcription regulation</keyword>
<evidence type="ECO:0000256" key="2">
    <source>
        <dbReference type="ARBA" id="ARBA00023015"/>
    </source>
</evidence>
<feature type="compositionally biased region" description="Basic and acidic residues" evidence="6">
    <location>
        <begin position="212"/>
        <end position="230"/>
    </location>
</feature>
<dbReference type="PANTHER" id="PTHR12396:SF38">
    <property type="entry name" value="METHYL-CPG-BINDING DOMAIN-CONTAINING PROTEIN 7"/>
    <property type="match status" value="1"/>
</dbReference>
<feature type="domain" description="MBD" evidence="7">
    <location>
        <begin position="63"/>
        <end position="129"/>
    </location>
</feature>
<evidence type="ECO:0000256" key="3">
    <source>
        <dbReference type="ARBA" id="ARBA00023125"/>
    </source>
</evidence>
<feature type="region of interest" description="Disordered" evidence="6">
    <location>
        <begin position="203"/>
        <end position="234"/>
    </location>
</feature>
<dbReference type="STRING" id="3818.A0A444Y871"/>
<dbReference type="PANTHER" id="PTHR12396">
    <property type="entry name" value="METHYL-CPG BINDING PROTEIN, MBD"/>
    <property type="match status" value="1"/>
</dbReference>
<evidence type="ECO:0000256" key="6">
    <source>
        <dbReference type="SAM" id="MobiDB-lite"/>
    </source>
</evidence>
<keyword evidence="4" id="KW-0804">Transcription</keyword>
<accession>A0A444Y871</accession>
<keyword evidence="5" id="KW-0539">Nucleus</keyword>
<dbReference type="EMBL" id="SDMP01000018">
    <property type="protein sequence ID" value="RYQ98095.1"/>
    <property type="molecule type" value="Genomic_DNA"/>
</dbReference>
<dbReference type="InterPro" id="IPR016177">
    <property type="entry name" value="DNA-bd_dom_sf"/>
</dbReference>
<evidence type="ECO:0000256" key="1">
    <source>
        <dbReference type="ARBA" id="ARBA00004123"/>
    </source>
</evidence>
<dbReference type="InterPro" id="IPR001739">
    <property type="entry name" value="Methyl_CpG_DNA-bd"/>
</dbReference>
<dbReference type="GO" id="GO:0005634">
    <property type="term" value="C:nucleus"/>
    <property type="evidence" value="ECO:0007669"/>
    <property type="project" value="UniProtKB-SubCell"/>
</dbReference>
<dbReference type="GO" id="GO:0003677">
    <property type="term" value="F:DNA binding"/>
    <property type="evidence" value="ECO:0007669"/>
    <property type="project" value="UniProtKB-KW"/>
</dbReference>
<dbReference type="OrthoDB" id="10072024at2759"/>
<dbReference type="AlphaFoldDB" id="A0A444Y871"/>
<dbReference type="Gene3D" id="3.30.890.10">
    <property type="entry name" value="Methyl-cpg-binding Protein 2, Chain A"/>
    <property type="match status" value="1"/>
</dbReference>
<keyword evidence="9" id="KW-1185">Reference proteome</keyword>
<proteinExistence type="predicted"/>
<dbReference type="SUPFAM" id="SSF54171">
    <property type="entry name" value="DNA-binding domain"/>
    <property type="match status" value="1"/>
</dbReference>
<keyword evidence="3" id="KW-0238">DNA-binding</keyword>
<organism evidence="8 9">
    <name type="scientific">Arachis hypogaea</name>
    <name type="common">Peanut</name>
    <dbReference type="NCBI Taxonomy" id="3818"/>
    <lineage>
        <taxon>Eukaryota</taxon>
        <taxon>Viridiplantae</taxon>
        <taxon>Streptophyta</taxon>
        <taxon>Embryophyta</taxon>
        <taxon>Tracheophyta</taxon>
        <taxon>Spermatophyta</taxon>
        <taxon>Magnoliopsida</taxon>
        <taxon>eudicotyledons</taxon>
        <taxon>Gunneridae</taxon>
        <taxon>Pentapetalae</taxon>
        <taxon>rosids</taxon>
        <taxon>fabids</taxon>
        <taxon>Fabales</taxon>
        <taxon>Fabaceae</taxon>
        <taxon>Papilionoideae</taxon>
        <taxon>50 kb inversion clade</taxon>
        <taxon>dalbergioids sensu lato</taxon>
        <taxon>Dalbergieae</taxon>
        <taxon>Pterocarpus clade</taxon>
        <taxon>Arachis</taxon>
    </lineage>
</organism>
<name>A0A444Y871_ARAHY</name>
<evidence type="ECO:0000256" key="4">
    <source>
        <dbReference type="ARBA" id="ARBA00023163"/>
    </source>
</evidence>
<protein>
    <recommendedName>
        <fullName evidence="7">MBD domain-containing protein</fullName>
    </recommendedName>
</protein>
<sequence length="282" mass="32052">MRLGPFGVRQLKCVSERVTATAEHNSMAMATRKSLRKRRNVLAEEEEEDEEKREMEMQIVCFSPRQYQHPFTLPQGWIIERKPRLANPTIVDKYYHEPGTGKKFRSLVAVQRYLLEPQTTEFHVISHHQNTSGTGTEKQRFRSLRNVERCLSGQTASACTDTLKGPPTPTKLAHSLMKSAANQSDCGFTTYRRVMQHKATPEPLRCSFPSMHAEKSDSPNKFGSGKDNRSYIHNLPPPPEKVTWVLSGPGGFWSPSVDDSVVAESEKLKWSEAFVLSIHNKR</sequence>
<evidence type="ECO:0000259" key="7">
    <source>
        <dbReference type="PROSITE" id="PS50982"/>
    </source>
</evidence>
<comment type="caution">
    <text evidence="8">The sequence shown here is derived from an EMBL/GenBank/DDBJ whole genome shotgun (WGS) entry which is preliminary data.</text>
</comment>
<reference evidence="8 9" key="1">
    <citation type="submission" date="2019-01" db="EMBL/GenBank/DDBJ databases">
        <title>Sequencing of cultivated peanut Arachis hypogaea provides insights into genome evolution and oil improvement.</title>
        <authorList>
            <person name="Chen X."/>
        </authorList>
    </citation>
    <scope>NUCLEOTIDE SEQUENCE [LARGE SCALE GENOMIC DNA]</scope>
    <source>
        <strain evidence="9">cv. Fuhuasheng</strain>
        <tissue evidence="8">Leaves</tissue>
    </source>
</reference>
<dbReference type="Pfam" id="PF01429">
    <property type="entry name" value="MBD"/>
    <property type="match status" value="1"/>
</dbReference>
<comment type="subcellular location">
    <subcellularLocation>
        <location evidence="1">Nucleus</location>
    </subcellularLocation>
</comment>
<dbReference type="PROSITE" id="PS50982">
    <property type="entry name" value="MBD"/>
    <property type="match status" value="1"/>
</dbReference>
<evidence type="ECO:0000313" key="9">
    <source>
        <dbReference type="Proteomes" id="UP000289738"/>
    </source>
</evidence>